<accession>A0A859FGF2</accession>
<sequence>MTKIKAKRSTFRHVEGEWSDYYKTIQEIRDLREEIETPYQEIDTNTGGGRSGFISAPTERTAINLIASRKLQHREKIVAAIEEVYNALPKDHKKLVQVKYWGRENLNWDGVANRCHVSRRQAIVWRNQIIQATIEVLGW</sequence>
<evidence type="ECO:0000313" key="2">
    <source>
        <dbReference type="EMBL" id="QKS71724.1"/>
    </source>
</evidence>
<dbReference type="NCBIfam" id="TIGR01636">
    <property type="entry name" value="phage_rinA"/>
    <property type="match status" value="1"/>
</dbReference>
<dbReference type="EMBL" id="CP041372">
    <property type="protein sequence ID" value="QKS71724.1"/>
    <property type="molecule type" value="Genomic_DNA"/>
</dbReference>
<dbReference type="RefSeq" id="WP_176009704.1">
    <property type="nucleotide sequence ID" value="NZ_CP041372.2"/>
</dbReference>
<proteinExistence type="predicted"/>
<dbReference type="KEGG" id="psua:FLK61_33870"/>
<dbReference type="Proteomes" id="UP000318138">
    <property type="component" value="Chromosome"/>
</dbReference>
<keyword evidence="3" id="KW-1185">Reference proteome</keyword>
<reference evidence="3" key="1">
    <citation type="submission" date="2019-07" db="EMBL/GenBank/DDBJ databases">
        <title>Bacillus alkalisoli sp. nov. isolated from saline soil.</title>
        <authorList>
            <person name="Sun J.-Q."/>
            <person name="Xu L."/>
        </authorList>
    </citation>
    <scope>NUCLEOTIDE SEQUENCE [LARGE SCALE GENOMIC DNA]</scope>
    <source>
        <strain evidence="1 3">M4U3P1</strain>
    </source>
</reference>
<dbReference type="KEGG" id="psua:FLK61_34165"/>
<organism evidence="2 3">
    <name type="scientific">Paenalkalicoccus suaedae</name>
    <dbReference type="NCBI Taxonomy" id="2592382"/>
    <lineage>
        <taxon>Bacteria</taxon>
        <taxon>Bacillati</taxon>
        <taxon>Bacillota</taxon>
        <taxon>Bacilli</taxon>
        <taxon>Bacillales</taxon>
        <taxon>Bacillaceae</taxon>
        <taxon>Paenalkalicoccus</taxon>
    </lineage>
</organism>
<evidence type="ECO:0000313" key="1">
    <source>
        <dbReference type="EMBL" id="QKS71672.1"/>
    </source>
</evidence>
<reference evidence="2" key="2">
    <citation type="submission" date="2020-05" db="EMBL/GenBank/DDBJ databases">
        <title>Bacillus alkalisoli sp. nov. isolated from saline soil.</title>
        <authorList>
            <person name="Sun J.-Q."/>
            <person name="Xu L."/>
        </authorList>
    </citation>
    <scope>NUCLEOTIDE SEQUENCE</scope>
    <source>
        <strain evidence="2 3">M4U3P1</strain>
    </source>
</reference>
<protein>
    <submittedName>
        <fullName evidence="2">Transcriptional regulator</fullName>
    </submittedName>
</protein>
<name>A0A859FGF2_9BACI</name>
<dbReference type="AlphaFoldDB" id="A0A859FGF2"/>
<evidence type="ECO:0000313" key="3">
    <source>
        <dbReference type="Proteomes" id="UP000318138"/>
    </source>
</evidence>
<dbReference type="InterPro" id="IPR006523">
    <property type="entry name" value="RinA"/>
</dbReference>
<dbReference type="EMBL" id="CP041372">
    <property type="protein sequence ID" value="QKS71672.1"/>
    <property type="molecule type" value="Genomic_DNA"/>
</dbReference>
<gene>
    <name evidence="1" type="ORF">FLK61_33870</name>
    <name evidence="2" type="ORF">FLK61_34165</name>
</gene>